<dbReference type="Pfam" id="PF08591">
    <property type="entry name" value="RNR_inhib"/>
    <property type="match status" value="1"/>
</dbReference>
<evidence type="ECO:0000256" key="6">
    <source>
        <dbReference type="ARBA" id="ARBA00023242"/>
    </source>
</evidence>
<evidence type="ECO:0000256" key="7">
    <source>
        <dbReference type="SAM" id="MobiDB-lite"/>
    </source>
</evidence>
<dbReference type="InterPro" id="IPR013900">
    <property type="entry name" value="RNR_inhibitor"/>
</dbReference>
<evidence type="ECO:0000313" key="9">
    <source>
        <dbReference type="Proteomes" id="UP001202479"/>
    </source>
</evidence>
<keyword evidence="6" id="KW-0539">Nucleus</keyword>
<evidence type="ECO:0000256" key="2">
    <source>
        <dbReference type="ARBA" id="ARBA00004496"/>
    </source>
</evidence>
<evidence type="ECO:0000256" key="3">
    <source>
        <dbReference type="ARBA" id="ARBA00005459"/>
    </source>
</evidence>
<feature type="compositionally biased region" description="Basic and acidic residues" evidence="7">
    <location>
        <begin position="1"/>
        <end position="16"/>
    </location>
</feature>
<keyword evidence="5" id="KW-0963">Cytoplasm</keyword>
<feature type="region of interest" description="Disordered" evidence="7">
    <location>
        <begin position="1"/>
        <end position="22"/>
    </location>
</feature>
<keyword evidence="9" id="KW-1185">Reference proteome</keyword>
<feature type="region of interest" description="Disordered" evidence="7">
    <location>
        <begin position="51"/>
        <end position="73"/>
    </location>
</feature>
<dbReference type="GO" id="GO:0005634">
    <property type="term" value="C:nucleus"/>
    <property type="evidence" value="ECO:0007669"/>
    <property type="project" value="UniProtKB-SubCell"/>
</dbReference>
<protein>
    <recommendedName>
        <fullName evidence="4">Damage-regulated import facilitator 1</fullName>
    </recommendedName>
</protein>
<gene>
    <name evidence="8" type="ORF">KGF56_004505</name>
</gene>
<dbReference type="GO" id="GO:0005737">
    <property type="term" value="C:cytoplasm"/>
    <property type="evidence" value="ECO:0007669"/>
    <property type="project" value="UniProtKB-SubCell"/>
</dbReference>
<proteinExistence type="inferred from homology"/>
<dbReference type="GO" id="GO:1990846">
    <property type="term" value="F:ribonucleoside-diphosphate reductase inhibitor activity"/>
    <property type="evidence" value="ECO:0007669"/>
    <property type="project" value="TreeGrafter"/>
</dbReference>
<dbReference type="GeneID" id="73382120"/>
<dbReference type="RefSeq" id="XP_049178371.1">
    <property type="nucleotide sequence ID" value="XM_049325952.1"/>
</dbReference>
<evidence type="ECO:0000256" key="1">
    <source>
        <dbReference type="ARBA" id="ARBA00004123"/>
    </source>
</evidence>
<sequence>MPAQVDRRFKRPDIHENTANNEYNPSYGVNAVSSLPSVAMRIRKAVSEGYKTEDKSLTNDGNTTSFPRVSLPNHLLNNPPSAVSYESTRTLSNLEEWDSYYKINNAPIQTLESFSQEPNYMKRKLEYDSGAHMEPEIVQYHAKYGELHFNDDF</sequence>
<dbReference type="Proteomes" id="UP001202479">
    <property type="component" value="Unassembled WGS sequence"/>
</dbReference>
<evidence type="ECO:0000256" key="5">
    <source>
        <dbReference type="ARBA" id="ARBA00022490"/>
    </source>
</evidence>
<comment type="subcellular location">
    <subcellularLocation>
        <location evidence="2">Cytoplasm</location>
    </subcellularLocation>
    <subcellularLocation>
        <location evidence="1">Nucleus</location>
    </subcellularLocation>
</comment>
<reference evidence="8" key="1">
    <citation type="journal article" date="2022" name="DNA Res.">
        <title>Genome analysis of five recently described species of the CUG-Ser clade uncovers Candida theae as a new hybrid lineage with pathogenic potential in the Candida parapsilosis species complex.</title>
        <authorList>
            <person name="Mixao V."/>
            <person name="Del Olmo V."/>
            <person name="Hegedusova E."/>
            <person name="Saus E."/>
            <person name="Pryszcz L."/>
            <person name="Cillingova A."/>
            <person name="Nosek J."/>
            <person name="Gabaldon T."/>
        </authorList>
    </citation>
    <scope>NUCLEOTIDE SEQUENCE</scope>
    <source>
        <strain evidence="8">CBS 10844</strain>
    </source>
</reference>
<name>A0AAI9SU99_9ASCO</name>
<comment type="similarity">
    <text evidence="3">Belongs to the DIF1/spd1 family.</text>
</comment>
<dbReference type="AlphaFoldDB" id="A0AAI9SU99"/>
<dbReference type="PANTHER" id="PTHR28081">
    <property type="entry name" value="DAMAGE-REGULATED IMPORT FACILITATOR 1-RELATED"/>
    <property type="match status" value="1"/>
</dbReference>
<feature type="compositionally biased region" description="Polar residues" evidence="7">
    <location>
        <begin position="58"/>
        <end position="67"/>
    </location>
</feature>
<comment type="caution">
    <text evidence="8">The sequence shown here is derived from an EMBL/GenBank/DDBJ whole genome shotgun (WGS) entry which is preliminary data.</text>
</comment>
<dbReference type="EMBL" id="JAHUZD010000142">
    <property type="protein sequence ID" value="KAI3402624.1"/>
    <property type="molecule type" value="Genomic_DNA"/>
</dbReference>
<organism evidence="8 9">
    <name type="scientific">Candida oxycetoniae</name>
    <dbReference type="NCBI Taxonomy" id="497107"/>
    <lineage>
        <taxon>Eukaryota</taxon>
        <taxon>Fungi</taxon>
        <taxon>Dikarya</taxon>
        <taxon>Ascomycota</taxon>
        <taxon>Saccharomycotina</taxon>
        <taxon>Pichiomycetes</taxon>
        <taxon>Debaryomycetaceae</taxon>
        <taxon>Candida/Lodderomyces clade</taxon>
        <taxon>Candida</taxon>
    </lineage>
</organism>
<dbReference type="PANTHER" id="PTHR28081:SF1">
    <property type="entry name" value="DAMAGE-REGULATED IMPORT FACILITATOR 1"/>
    <property type="match status" value="1"/>
</dbReference>
<dbReference type="GO" id="GO:0008104">
    <property type="term" value="P:intracellular protein localization"/>
    <property type="evidence" value="ECO:0007669"/>
    <property type="project" value="TreeGrafter"/>
</dbReference>
<evidence type="ECO:0000313" key="8">
    <source>
        <dbReference type="EMBL" id="KAI3402624.1"/>
    </source>
</evidence>
<accession>A0AAI9SU99</accession>
<evidence type="ECO:0000256" key="4">
    <source>
        <dbReference type="ARBA" id="ARBA00021625"/>
    </source>
</evidence>